<dbReference type="Gene3D" id="3.20.20.300">
    <property type="entry name" value="Glycoside hydrolase, family 3, N-terminal domain"/>
    <property type="match status" value="1"/>
</dbReference>
<dbReference type="PANTHER" id="PTHR30480:SF13">
    <property type="entry name" value="BETA-HEXOSAMINIDASE"/>
    <property type="match status" value="1"/>
</dbReference>
<evidence type="ECO:0000256" key="4">
    <source>
        <dbReference type="ARBA" id="ARBA00022801"/>
    </source>
</evidence>
<accession>A0ABW8TK42</accession>
<dbReference type="InterPro" id="IPR036962">
    <property type="entry name" value="Glyco_hydro_3_N_sf"/>
</dbReference>
<evidence type="ECO:0000259" key="6">
    <source>
        <dbReference type="Pfam" id="PF00933"/>
    </source>
</evidence>
<protein>
    <recommendedName>
        <fullName evidence="3">beta-N-acetylhexosaminidase</fullName>
        <ecNumber evidence="3">3.2.1.52</ecNumber>
    </recommendedName>
</protein>
<proteinExistence type="inferred from homology"/>
<dbReference type="Proteomes" id="UP001623592">
    <property type="component" value="Unassembled WGS sequence"/>
</dbReference>
<evidence type="ECO:0000313" key="7">
    <source>
        <dbReference type="EMBL" id="MFL0251858.1"/>
    </source>
</evidence>
<dbReference type="SUPFAM" id="SSF51445">
    <property type="entry name" value="(Trans)glycosidases"/>
    <property type="match status" value="1"/>
</dbReference>
<reference evidence="7 8" key="1">
    <citation type="submission" date="2024-11" db="EMBL/GenBank/DDBJ databases">
        <authorList>
            <person name="Heng Y.C."/>
            <person name="Lim A.C.H."/>
            <person name="Lee J.K.Y."/>
            <person name="Kittelmann S."/>
        </authorList>
    </citation>
    <scope>NUCLEOTIDE SEQUENCE [LARGE SCALE GENOMIC DNA]</scope>
    <source>
        <strain evidence="7 8">WILCCON 0114</strain>
    </source>
</reference>
<dbReference type="NCBIfam" id="NF003740">
    <property type="entry name" value="PRK05337.1"/>
    <property type="match status" value="1"/>
</dbReference>
<dbReference type="InterPro" id="IPR050226">
    <property type="entry name" value="NagZ_Beta-hexosaminidase"/>
</dbReference>
<dbReference type="PANTHER" id="PTHR30480">
    <property type="entry name" value="BETA-HEXOSAMINIDASE-RELATED"/>
    <property type="match status" value="1"/>
</dbReference>
<keyword evidence="8" id="KW-1185">Reference proteome</keyword>
<comment type="catalytic activity">
    <reaction evidence="1">
        <text>Hydrolysis of terminal non-reducing N-acetyl-D-hexosamine residues in N-acetyl-beta-D-hexosaminides.</text>
        <dbReference type="EC" id="3.2.1.52"/>
    </reaction>
</comment>
<comment type="caution">
    <text evidence="7">The sequence shown here is derived from an EMBL/GenBank/DDBJ whole genome shotgun (WGS) entry which is preliminary data.</text>
</comment>
<evidence type="ECO:0000256" key="5">
    <source>
        <dbReference type="ARBA" id="ARBA00023295"/>
    </source>
</evidence>
<dbReference type="EC" id="3.2.1.52" evidence="3"/>
<feature type="domain" description="Glycoside hydrolase family 3 N-terminal" evidence="6">
    <location>
        <begin position="9"/>
        <end position="331"/>
    </location>
</feature>
<organism evidence="7 8">
    <name type="scientific">Clostridium neuense</name>
    <dbReference type="NCBI Taxonomy" id="1728934"/>
    <lineage>
        <taxon>Bacteria</taxon>
        <taxon>Bacillati</taxon>
        <taxon>Bacillota</taxon>
        <taxon>Clostridia</taxon>
        <taxon>Eubacteriales</taxon>
        <taxon>Clostridiaceae</taxon>
        <taxon>Clostridium</taxon>
    </lineage>
</organism>
<dbReference type="GO" id="GO:0004563">
    <property type="term" value="F:beta-N-acetylhexosaminidase activity"/>
    <property type="evidence" value="ECO:0007669"/>
    <property type="project" value="UniProtKB-EC"/>
</dbReference>
<keyword evidence="5 7" id="KW-0326">Glycosidase</keyword>
<evidence type="ECO:0000313" key="8">
    <source>
        <dbReference type="Proteomes" id="UP001623592"/>
    </source>
</evidence>
<evidence type="ECO:0000256" key="2">
    <source>
        <dbReference type="ARBA" id="ARBA00005336"/>
    </source>
</evidence>
<dbReference type="RefSeq" id="WP_406788508.1">
    <property type="nucleotide sequence ID" value="NZ_JBJIAA010000013.1"/>
</dbReference>
<dbReference type="InterPro" id="IPR001764">
    <property type="entry name" value="Glyco_hydro_3_N"/>
</dbReference>
<dbReference type="Pfam" id="PF00933">
    <property type="entry name" value="Glyco_hydro_3"/>
    <property type="match status" value="1"/>
</dbReference>
<dbReference type="InterPro" id="IPR017853">
    <property type="entry name" value="GH"/>
</dbReference>
<dbReference type="Gene3D" id="3.40.50.1700">
    <property type="entry name" value="Glycoside hydrolase family 3 C-terminal domain"/>
    <property type="match status" value="1"/>
</dbReference>
<dbReference type="EMBL" id="JBJIAA010000013">
    <property type="protein sequence ID" value="MFL0251858.1"/>
    <property type="molecule type" value="Genomic_DNA"/>
</dbReference>
<name>A0ABW8TK42_9CLOT</name>
<evidence type="ECO:0000256" key="1">
    <source>
        <dbReference type="ARBA" id="ARBA00001231"/>
    </source>
</evidence>
<gene>
    <name evidence="7" type="primary">nagZ</name>
    <name evidence="7" type="ORF">ACJDT4_15680</name>
</gene>
<dbReference type="InterPro" id="IPR036881">
    <property type="entry name" value="Glyco_hydro_3_C_sf"/>
</dbReference>
<comment type="similarity">
    <text evidence="2">Belongs to the glycosyl hydrolase 3 family.</text>
</comment>
<sequence>MVDVKKLPLDIKIGQMIMAGFPSKYYDGNMEELIEAEKIGNFILFADNMGNKNEVMELTRSIQKKLEECIGISGIISTDQEGGMVTRVREGVTVFSSNMAFAAANEYKSTFKEGKIVGEELRSLGINMNIAPVMDVNCNPKNPVIGCRSYGDDPESVSKLGIELIKGLKEKGVIAVAKHFPGHGDTSMDSHLSLPVVNHDIKRLQEVELLPFKNAIAEGADAIMSAHVLFPKVEPDKVPATLSNKVLTGLLKNKMGFKGLIVTDCMEMKAIADFYGSDKAAVKAIIAGADLICISHSKEVQKKCVKAIKAAVLNGQISEERIDQSVKKILQIKGKYNIDCNLERNSSSKDNKAFAEKISSKSITILKDNRNLIPLKGKVVSISTRAVALTGAEDKIKTENSFCHRLNSVCKGHEFEIPMNPGDDLIKGILEKCSEADRIVIGIYNASVNKNQIKLVEEISKVNPNIILVSLRNPYDILSFKEISTYVNAYEYTELSIKSTIKVLKGEIKAEGISPVKICM</sequence>
<keyword evidence="4 7" id="KW-0378">Hydrolase</keyword>
<evidence type="ECO:0000256" key="3">
    <source>
        <dbReference type="ARBA" id="ARBA00012663"/>
    </source>
</evidence>